<accession>A0A6C0LZ15</accession>
<name>A0A6C0LZ15_9ZZZZ</name>
<proteinExistence type="predicted"/>
<reference evidence="1" key="1">
    <citation type="journal article" date="2020" name="Nature">
        <title>Giant virus diversity and host interactions through global metagenomics.</title>
        <authorList>
            <person name="Schulz F."/>
            <person name="Roux S."/>
            <person name="Paez-Espino D."/>
            <person name="Jungbluth S."/>
            <person name="Walsh D.A."/>
            <person name="Denef V.J."/>
            <person name="McMahon K.D."/>
            <person name="Konstantinidis K.T."/>
            <person name="Eloe-Fadrosh E.A."/>
            <person name="Kyrpides N.C."/>
            <person name="Woyke T."/>
        </authorList>
    </citation>
    <scope>NUCLEOTIDE SEQUENCE</scope>
    <source>
        <strain evidence="1">GVMAG-S-1017244-22</strain>
    </source>
</reference>
<evidence type="ECO:0008006" key="2">
    <source>
        <dbReference type="Google" id="ProtNLM"/>
    </source>
</evidence>
<organism evidence="1">
    <name type="scientific">viral metagenome</name>
    <dbReference type="NCBI Taxonomy" id="1070528"/>
    <lineage>
        <taxon>unclassified sequences</taxon>
        <taxon>metagenomes</taxon>
        <taxon>organismal metagenomes</taxon>
    </lineage>
</organism>
<dbReference type="EMBL" id="MN740580">
    <property type="protein sequence ID" value="QHU34814.1"/>
    <property type="molecule type" value="Genomic_DNA"/>
</dbReference>
<evidence type="ECO:0000313" key="1">
    <source>
        <dbReference type="EMBL" id="QHU34814.1"/>
    </source>
</evidence>
<protein>
    <recommendedName>
        <fullName evidence="2">Poly A polymerase head domain-containing protein</fullName>
    </recommendedName>
</protein>
<dbReference type="AlphaFoldDB" id="A0A6C0LZ15"/>
<sequence length="368" mass="43382">MEIVRMNFVPDRIKYILFNNIKKIVFENNGIIFGGFVRDMIISDHYKTIYNNRNEYDIHKFWNKFYQPETAARALVAKDMDICMYTEDDISNFLIALQDVFNTENGYSNISSSILSVSDCDRYFNLPIKMHKKINYKVTIGKIPFVHSGIEMSFDFDILIPINTKILPPFNKLDFLSNVFILTKYGVSISNNTGTIIDTMSILQKQKITNIIMNDIVEFKTQFCIANRDNDYTCGDFNYNRKVFERINKMLFRTFRWNITNMPILICDYKRNHTNCDNICCICLSKFKNNDRIMKVYIDNSTKTEKVCSNTHDKCLFKYFETQLESSKNDEAFVASDSFEFRCPMRNVINFRLYSKNTNKIISDKMNE</sequence>